<evidence type="ECO:0000256" key="3">
    <source>
        <dbReference type="ARBA" id="ARBA00023136"/>
    </source>
</evidence>
<dbReference type="SUPFAM" id="SSF103473">
    <property type="entry name" value="MFS general substrate transporter"/>
    <property type="match status" value="1"/>
</dbReference>
<dbReference type="InterPro" id="IPR020846">
    <property type="entry name" value="MFS_dom"/>
</dbReference>
<evidence type="ECO:0000256" key="4">
    <source>
        <dbReference type="SAM" id="Phobius"/>
    </source>
</evidence>
<feature type="transmembrane region" description="Helical" evidence="4">
    <location>
        <begin position="112"/>
        <end position="133"/>
    </location>
</feature>
<dbReference type="InterPro" id="IPR036259">
    <property type="entry name" value="MFS_trans_sf"/>
</dbReference>
<accession>A0A916TVR0</accession>
<reference evidence="6" key="2">
    <citation type="submission" date="2020-09" db="EMBL/GenBank/DDBJ databases">
        <authorList>
            <person name="Sun Q."/>
            <person name="Zhou Y."/>
        </authorList>
    </citation>
    <scope>NUCLEOTIDE SEQUENCE</scope>
    <source>
        <strain evidence="6">CGMCC 1.15095</strain>
    </source>
</reference>
<proteinExistence type="predicted"/>
<evidence type="ECO:0000256" key="2">
    <source>
        <dbReference type="ARBA" id="ARBA00022989"/>
    </source>
</evidence>
<evidence type="ECO:0000313" key="6">
    <source>
        <dbReference type="EMBL" id="GGC16467.1"/>
    </source>
</evidence>
<dbReference type="Proteomes" id="UP000608154">
    <property type="component" value="Unassembled WGS sequence"/>
</dbReference>
<dbReference type="Gene3D" id="1.20.1250.20">
    <property type="entry name" value="MFS general substrate transporter like domains"/>
    <property type="match status" value="1"/>
</dbReference>
<keyword evidence="3 4" id="KW-0472">Membrane</keyword>
<reference evidence="6" key="1">
    <citation type="journal article" date="2014" name="Int. J. Syst. Evol. Microbiol.">
        <title>Complete genome sequence of Corynebacterium casei LMG S-19264T (=DSM 44701T), isolated from a smear-ripened cheese.</title>
        <authorList>
            <consortium name="US DOE Joint Genome Institute (JGI-PGF)"/>
            <person name="Walter F."/>
            <person name="Albersmeier A."/>
            <person name="Kalinowski J."/>
            <person name="Ruckert C."/>
        </authorList>
    </citation>
    <scope>NUCLEOTIDE SEQUENCE</scope>
    <source>
        <strain evidence="6">CGMCC 1.15095</strain>
    </source>
</reference>
<keyword evidence="7" id="KW-1185">Reference proteome</keyword>
<dbReference type="PROSITE" id="PS50850">
    <property type="entry name" value="MFS"/>
    <property type="match status" value="1"/>
</dbReference>
<feature type="transmembrane region" description="Helical" evidence="4">
    <location>
        <begin position="51"/>
        <end position="73"/>
    </location>
</feature>
<dbReference type="Pfam" id="PF07690">
    <property type="entry name" value="MFS_1"/>
    <property type="match status" value="1"/>
</dbReference>
<keyword evidence="2 4" id="KW-1133">Transmembrane helix</keyword>
<evidence type="ECO:0000313" key="7">
    <source>
        <dbReference type="Proteomes" id="UP000608154"/>
    </source>
</evidence>
<gene>
    <name evidence="6" type="ORF">GCM10011494_39160</name>
</gene>
<dbReference type="GO" id="GO:0022857">
    <property type="term" value="F:transmembrane transporter activity"/>
    <property type="evidence" value="ECO:0007669"/>
    <property type="project" value="InterPro"/>
</dbReference>
<feature type="domain" description="Major facilitator superfamily (MFS) profile" evidence="5">
    <location>
        <begin position="1"/>
        <end position="163"/>
    </location>
</feature>
<dbReference type="InterPro" id="IPR011701">
    <property type="entry name" value="MFS"/>
</dbReference>
<dbReference type="EMBL" id="BMHK01000063">
    <property type="protein sequence ID" value="GGC16467.1"/>
    <property type="molecule type" value="Genomic_DNA"/>
</dbReference>
<protein>
    <recommendedName>
        <fullName evidence="5">Major facilitator superfamily (MFS) profile domain-containing protein</fullName>
    </recommendedName>
</protein>
<comment type="caution">
    <text evidence="6">The sequence shown here is derived from an EMBL/GenBank/DDBJ whole genome shotgun (WGS) entry which is preliminary data.</text>
</comment>
<evidence type="ECO:0000256" key="1">
    <source>
        <dbReference type="ARBA" id="ARBA00022692"/>
    </source>
</evidence>
<sequence>MGGIALVGAIVSGLAGLIGERVSARTLTLFALGLQALACIILILPDFPTRLGLFAICMGFGFGASYVGTAVLLQSWFGQRANLELYAIMCMVSTSAALGPALGGIMRDYSGNFVAVFIAHAIIGMIVFVILACTKQPRAYVIDADSPRAESKPVAAILDCHSN</sequence>
<evidence type="ECO:0000259" key="5">
    <source>
        <dbReference type="PROSITE" id="PS50850"/>
    </source>
</evidence>
<organism evidence="6 7">
    <name type="scientific">Novosphingobium endophyticum</name>
    <dbReference type="NCBI Taxonomy" id="1955250"/>
    <lineage>
        <taxon>Bacteria</taxon>
        <taxon>Pseudomonadati</taxon>
        <taxon>Pseudomonadota</taxon>
        <taxon>Alphaproteobacteria</taxon>
        <taxon>Sphingomonadales</taxon>
        <taxon>Sphingomonadaceae</taxon>
        <taxon>Novosphingobium</taxon>
    </lineage>
</organism>
<feature type="transmembrane region" description="Helical" evidence="4">
    <location>
        <begin position="85"/>
        <end position="106"/>
    </location>
</feature>
<dbReference type="AlphaFoldDB" id="A0A916TVR0"/>
<name>A0A916TVR0_9SPHN</name>
<keyword evidence="1 4" id="KW-0812">Transmembrane</keyword>
<feature type="transmembrane region" description="Helical" evidence="4">
    <location>
        <begin position="27"/>
        <end position="45"/>
    </location>
</feature>